<protein>
    <recommendedName>
        <fullName evidence="9">C2H2-type domain-containing protein</fullName>
    </recommendedName>
</protein>
<dbReference type="AlphaFoldDB" id="A0AAN9I155"/>
<proteinExistence type="predicted"/>
<dbReference type="PROSITE" id="PS00028">
    <property type="entry name" value="ZINC_FINGER_C2H2_1"/>
    <property type="match status" value="1"/>
</dbReference>
<dbReference type="InterPro" id="IPR036236">
    <property type="entry name" value="Znf_C2H2_sf"/>
</dbReference>
<organism evidence="10 11">
    <name type="scientific">Crotalaria pallida</name>
    <name type="common">Smooth rattlebox</name>
    <name type="synonym">Crotalaria striata</name>
    <dbReference type="NCBI Taxonomy" id="3830"/>
    <lineage>
        <taxon>Eukaryota</taxon>
        <taxon>Viridiplantae</taxon>
        <taxon>Streptophyta</taxon>
        <taxon>Embryophyta</taxon>
        <taxon>Tracheophyta</taxon>
        <taxon>Spermatophyta</taxon>
        <taxon>Magnoliopsida</taxon>
        <taxon>eudicotyledons</taxon>
        <taxon>Gunneridae</taxon>
        <taxon>Pentapetalae</taxon>
        <taxon>rosids</taxon>
        <taxon>fabids</taxon>
        <taxon>Fabales</taxon>
        <taxon>Fabaceae</taxon>
        <taxon>Papilionoideae</taxon>
        <taxon>50 kb inversion clade</taxon>
        <taxon>genistoids sensu lato</taxon>
        <taxon>core genistoids</taxon>
        <taxon>Crotalarieae</taxon>
        <taxon>Crotalaria</taxon>
    </lineage>
</organism>
<keyword evidence="4" id="KW-0862">Zinc</keyword>
<keyword evidence="7" id="KW-0539">Nucleus</keyword>
<name>A0AAN9I155_CROPI</name>
<keyword evidence="3 8" id="KW-0863">Zinc-finger</keyword>
<feature type="domain" description="C2H2-type" evidence="9">
    <location>
        <begin position="18"/>
        <end position="45"/>
    </location>
</feature>
<evidence type="ECO:0000256" key="8">
    <source>
        <dbReference type="PROSITE-ProRule" id="PRU00042"/>
    </source>
</evidence>
<evidence type="ECO:0000256" key="4">
    <source>
        <dbReference type="ARBA" id="ARBA00022833"/>
    </source>
</evidence>
<dbReference type="Gene3D" id="3.30.160.60">
    <property type="entry name" value="Classic Zinc Finger"/>
    <property type="match status" value="1"/>
</dbReference>
<dbReference type="InterPro" id="IPR052426">
    <property type="entry name" value="Plant_dev_regulator"/>
</dbReference>
<dbReference type="EMBL" id="JAYWIO010000006">
    <property type="protein sequence ID" value="KAK7256781.1"/>
    <property type="molecule type" value="Genomic_DNA"/>
</dbReference>
<evidence type="ECO:0000256" key="6">
    <source>
        <dbReference type="ARBA" id="ARBA00023163"/>
    </source>
</evidence>
<keyword evidence="5" id="KW-0805">Transcription regulation</keyword>
<evidence type="ECO:0000313" key="11">
    <source>
        <dbReference type="Proteomes" id="UP001372338"/>
    </source>
</evidence>
<keyword evidence="6" id="KW-0804">Transcription</keyword>
<dbReference type="PROSITE" id="PS50157">
    <property type="entry name" value="ZINC_FINGER_C2H2_2"/>
    <property type="match status" value="1"/>
</dbReference>
<evidence type="ECO:0000313" key="10">
    <source>
        <dbReference type="EMBL" id="KAK7256781.1"/>
    </source>
</evidence>
<evidence type="ECO:0000256" key="5">
    <source>
        <dbReference type="ARBA" id="ARBA00023015"/>
    </source>
</evidence>
<dbReference type="GO" id="GO:0008270">
    <property type="term" value="F:zinc ion binding"/>
    <property type="evidence" value="ECO:0007669"/>
    <property type="project" value="UniProtKB-KW"/>
</dbReference>
<evidence type="ECO:0000256" key="2">
    <source>
        <dbReference type="ARBA" id="ARBA00022723"/>
    </source>
</evidence>
<evidence type="ECO:0000256" key="1">
    <source>
        <dbReference type="ARBA" id="ARBA00004123"/>
    </source>
</evidence>
<comment type="caution">
    <text evidence="10">The sequence shown here is derived from an EMBL/GenBank/DDBJ whole genome shotgun (WGS) entry which is preliminary data.</text>
</comment>
<dbReference type="SUPFAM" id="SSF57667">
    <property type="entry name" value="beta-beta-alpha zinc fingers"/>
    <property type="match status" value="1"/>
</dbReference>
<gene>
    <name evidence="10" type="ORF">RIF29_30260</name>
</gene>
<dbReference type="GO" id="GO:0005634">
    <property type="term" value="C:nucleus"/>
    <property type="evidence" value="ECO:0007669"/>
    <property type="project" value="UniProtKB-SubCell"/>
</dbReference>
<dbReference type="PANTHER" id="PTHR45801">
    <property type="entry name" value="OS07G0101800 PROTEIN"/>
    <property type="match status" value="1"/>
</dbReference>
<dbReference type="Pfam" id="PF13912">
    <property type="entry name" value="zf-C2H2_6"/>
    <property type="match status" value="1"/>
</dbReference>
<comment type="subcellular location">
    <subcellularLocation>
        <location evidence="1">Nucleus</location>
    </subcellularLocation>
</comment>
<evidence type="ECO:0000256" key="7">
    <source>
        <dbReference type="ARBA" id="ARBA00023242"/>
    </source>
</evidence>
<evidence type="ECO:0000259" key="9">
    <source>
        <dbReference type="PROSITE" id="PS50157"/>
    </source>
</evidence>
<sequence length="182" mass="20759">MQFNTQNSNDNLGLVKTYSCSFCKRGFSNAQALGGHMNTHRRDRAKLRQLSYEENLLSLDMSIKNTNDHETFPLEDKSASHHKNNDHVTQKGKVICTEELPHHLPSFAVVQGFDEEKKGDLDLELKLGFDQEAPTLRSIREIEKKPLFTFPAEFSHQADLDLELRLGTEPLEAPTLSTIEFF</sequence>
<reference evidence="10 11" key="1">
    <citation type="submission" date="2024-01" db="EMBL/GenBank/DDBJ databases">
        <title>The genomes of 5 underutilized Papilionoideae crops provide insights into root nodulation and disease resistanc.</title>
        <authorList>
            <person name="Yuan L."/>
        </authorList>
    </citation>
    <scope>NUCLEOTIDE SEQUENCE [LARGE SCALE GENOMIC DNA]</scope>
    <source>
        <strain evidence="10">ZHUSHIDOU_FW_LH</strain>
        <tissue evidence="10">Leaf</tissue>
    </source>
</reference>
<evidence type="ECO:0000256" key="3">
    <source>
        <dbReference type="ARBA" id="ARBA00022771"/>
    </source>
</evidence>
<accession>A0AAN9I155</accession>
<keyword evidence="2" id="KW-0479">Metal-binding</keyword>
<dbReference type="Proteomes" id="UP001372338">
    <property type="component" value="Unassembled WGS sequence"/>
</dbReference>
<keyword evidence="11" id="KW-1185">Reference proteome</keyword>
<dbReference type="PANTHER" id="PTHR45801:SF5">
    <property type="entry name" value="OS05G0286100 PROTEIN"/>
    <property type="match status" value="1"/>
</dbReference>
<dbReference type="InterPro" id="IPR013087">
    <property type="entry name" value="Znf_C2H2_type"/>
</dbReference>